<dbReference type="AlphaFoldDB" id="A0A3A6UJN9"/>
<keyword evidence="1" id="KW-0812">Transmembrane</keyword>
<dbReference type="EMBL" id="QWDR01000002">
    <property type="protein sequence ID" value="RJY29737.1"/>
    <property type="molecule type" value="Genomic_DNA"/>
</dbReference>
<dbReference type="PRINTS" id="PR00988">
    <property type="entry name" value="URIDINKINASE"/>
</dbReference>
<keyword evidence="1" id="KW-1133">Transmembrane helix</keyword>
<proteinExistence type="predicted"/>
<comment type="caution">
    <text evidence="3">The sequence shown here is derived from an EMBL/GenBank/DDBJ whole genome shotgun (WGS) entry which is preliminary data.</text>
</comment>
<dbReference type="PANTHER" id="PTHR10285">
    <property type="entry name" value="URIDINE KINASE"/>
    <property type="match status" value="1"/>
</dbReference>
<evidence type="ECO:0000313" key="3">
    <source>
        <dbReference type="EMBL" id="RJY29737.1"/>
    </source>
</evidence>
<dbReference type="Pfam" id="PF00485">
    <property type="entry name" value="PRK"/>
    <property type="match status" value="1"/>
</dbReference>
<organism evidence="3 4">
    <name type="scientific">Legionella pneumophila subsp. pneumophila</name>
    <dbReference type="NCBI Taxonomy" id="91891"/>
    <lineage>
        <taxon>Bacteria</taxon>
        <taxon>Pseudomonadati</taxon>
        <taxon>Pseudomonadota</taxon>
        <taxon>Gammaproteobacteria</taxon>
        <taxon>Legionellales</taxon>
        <taxon>Legionellaceae</taxon>
        <taxon>Legionella</taxon>
    </lineage>
</organism>
<evidence type="ECO:0000259" key="2">
    <source>
        <dbReference type="Pfam" id="PF00485"/>
    </source>
</evidence>
<name>A0A3A6UJN9_LEGPN</name>
<keyword evidence="3" id="KW-0418">Kinase</keyword>
<dbReference type="GO" id="GO:0016301">
    <property type="term" value="F:kinase activity"/>
    <property type="evidence" value="ECO:0007669"/>
    <property type="project" value="UniProtKB-KW"/>
</dbReference>
<evidence type="ECO:0000256" key="1">
    <source>
        <dbReference type="SAM" id="Phobius"/>
    </source>
</evidence>
<sequence length="265" mass="30458">MEYWIWLESLSRYRLIGSLVICSSVIIMPFLTAREYYVSKFIFVIGGTGTGKTTVSEEIKTIAEAQNFTVTILSLDHYYLPQSMMDPDKPKNFDVPEALEQTLIQQHLQDLEAGKTIFRPTYDMASSDRVLNGEMKIIPADIIIVEGIFAGEYLSSLRNQTEKLKIYLQSNQINDNYTRKEDRDIVERKRSSAHAHVAKKNQMTGFFRYVATHMISSNMVIDNPWLPQQNMTTTEKLPLIAGNNLIKLNEFLSSTESHFLYKTYS</sequence>
<protein>
    <submittedName>
        <fullName evidence="3">Uridine kinase</fullName>
    </submittedName>
</protein>
<reference evidence="3 4" key="1">
    <citation type="submission" date="2018-08" db="EMBL/GenBank/DDBJ databases">
        <title>Genome Sequences of Legionella pneumophila subsp. pneumophila Isolates, Recovered from a Drinking Water System in a Large Builging.</title>
        <authorList>
            <person name="Gomez-Alvarez V."/>
            <person name="Boczek L."/>
            <person name="King D."/>
            <person name="Pemberton A."/>
            <person name="Pfaller S."/>
            <person name="Rodgers M."/>
            <person name="Santodomingo J."/>
            <person name="Revetta R."/>
        </authorList>
    </citation>
    <scope>NUCLEOTIDE SEQUENCE [LARGE SCALE GENOMIC DNA]</scope>
    <source>
        <strain evidence="3 4">L01C.1</strain>
    </source>
</reference>
<dbReference type="InterPro" id="IPR027417">
    <property type="entry name" value="P-loop_NTPase"/>
</dbReference>
<feature type="transmembrane region" description="Helical" evidence="1">
    <location>
        <begin position="12"/>
        <end position="31"/>
    </location>
</feature>
<feature type="domain" description="Phosphoribulokinase/uridine kinase" evidence="2">
    <location>
        <begin position="42"/>
        <end position="222"/>
    </location>
</feature>
<keyword evidence="1" id="KW-0472">Membrane</keyword>
<evidence type="ECO:0000313" key="4">
    <source>
        <dbReference type="Proteomes" id="UP000277145"/>
    </source>
</evidence>
<dbReference type="SUPFAM" id="SSF52540">
    <property type="entry name" value="P-loop containing nucleoside triphosphate hydrolases"/>
    <property type="match status" value="1"/>
</dbReference>
<accession>A0A3A6UJN9</accession>
<dbReference type="Proteomes" id="UP000277145">
    <property type="component" value="Unassembled WGS sequence"/>
</dbReference>
<dbReference type="InterPro" id="IPR006083">
    <property type="entry name" value="PRK/URK"/>
</dbReference>
<dbReference type="GO" id="GO:0005524">
    <property type="term" value="F:ATP binding"/>
    <property type="evidence" value="ECO:0007669"/>
    <property type="project" value="InterPro"/>
</dbReference>
<keyword evidence="3" id="KW-0808">Transferase</keyword>
<gene>
    <name evidence="3" type="ORF">D1H98_11950</name>
</gene>
<dbReference type="Gene3D" id="3.40.50.300">
    <property type="entry name" value="P-loop containing nucleotide triphosphate hydrolases"/>
    <property type="match status" value="1"/>
</dbReference>